<accession>A0A7X9HHH8</accession>
<dbReference type="GO" id="GO:0022857">
    <property type="term" value="F:transmembrane transporter activity"/>
    <property type="evidence" value="ECO:0007669"/>
    <property type="project" value="InterPro"/>
</dbReference>
<feature type="transmembrane region" description="Helical" evidence="6">
    <location>
        <begin position="20"/>
        <end position="43"/>
    </location>
</feature>
<organism evidence="8 9">
    <name type="scientific">candidate division WWE3 bacterium</name>
    <dbReference type="NCBI Taxonomy" id="2053526"/>
    <lineage>
        <taxon>Bacteria</taxon>
        <taxon>Katanobacteria</taxon>
    </lineage>
</organism>
<evidence type="ECO:0000313" key="8">
    <source>
        <dbReference type="EMBL" id="NMB70401.1"/>
    </source>
</evidence>
<name>A0A7X9HHH8_UNCKA</name>
<dbReference type="InterPro" id="IPR036259">
    <property type="entry name" value="MFS_trans_sf"/>
</dbReference>
<dbReference type="SUPFAM" id="SSF103473">
    <property type="entry name" value="MFS general substrate transporter"/>
    <property type="match status" value="1"/>
</dbReference>
<feature type="transmembrane region" description="Helical" evidence="6">
    <location>
        <begin position="258"/>
        <end position="278"/>
    </location>
</feature>
<evidence type="ECO:0000256" key="1">
    <source>
        <dbReference type="ARBA" id="ARBA00004651"/>
    </source>
</evidence>
<evidence type="ECO:0000256" key="2">
    <source>
        <dbReference type="ARBA" id="ARBA00022475"/>
    </source>
</evidence>
<keyword evidence="5 6" id="KW-0472">Membrane</keyword>
<gene>
    <name evidence="8" type="ORF">GYA27_04380</name>
</gene>
<dbReference type="InterPro" id="IPR020846">
    <property type="entry name" value="MFS_dom"/>
</dbReference>
<evidence type="ECO:0000259" key="7">
    <source>
        <dbReference type="PROSITE" id="PS50850"/>
    </source>
</evidence>
<feature type="transmembrane region" description="Helical" evidence="6">
    <location>
        <begin position="142"/>
        <end position="165"/>
    </location>
</feature>
<dbReference type="PANTHER" id="PTHR23513">
    <property type="entry name" value="INTEGRAL MEMBRANE EFFLUX PROTEIN-RELATED"/>
    <property type="match status" value="1"/>
</dbReference>
<feature type="transmembrane region" description="Helical" evidence="6">
    <location>
        <begin position="313"/>
        <end position="336"/>
    </location>
</feature>
<keyword evidence="2" id="KW-1003">Cell membrane</keyword>
<sequence>MQDAFGRYPQTKKIITPMIIYSVIYFFLAFGDSLISYISPIIIEEYVNNALILGLIMATSSIFGIFFDFFSTRFWPNAKYSLFLRLTFITTIGLPILFLVFPKSIPMFLVGMAAWGAYYEFRGFASYSFIQKHVNKDEHTSSWATINAFSAIAYLVGPLLAVFLIDKSENLVLITALGTFLLALIIYFFSKTQIGGRGEKPNNEIVSRRSTLAQIKIVFTLFKSVWHLFAYTFALYMIDAAFWSIGILYTEELKNSDTMGGLFIVAYMVPSLFMVIIAPKIPKTLSKKRLSFIAGILAGTTLIFVAISNNVSVVLAIVLLMAIFLDFSFVLNMAVFEDYVARLGKFGNDMAGVSQAAISLAYIVGPVLWGWAAEALGYQKAFALSGVLLASVCAACLATVPRKVHMPQSQLKTLE</sequence>
<dbReference type="PANTHER" id="PTHR23513:SF6">
    <property type="entry name" value="MAJOR FACILITATOR SUPERFAMILY ASSOCIATED DOMAIN-CONTAINING PROTEIN"/>
    <property type="match status" value="1"/>
</dbReference>
<comment type="subcellular location">
    <subcellularLocation>
        <location evidence="1">Cell membrane</location>
        <topology evidence="1">Multi-pass membrane protein</topology>
    </subcellularLocation>
</comment>
<dbReference type="PROSITE" id="PS50850">
    <property type="entry name" value="MFS"/>
    <property type="match status" value="1"/>
</dbReference>
<dbReference type="Gene3D" id="1.20.1250.20">
    <property type="entry name" value="MFS general substrate transporter like domains"/>
    <property type="match status" value="2"/>
</dbReference>
<evidence type="ECO:0000256" key="6">
    <source>
        <dbReference type="SAM" id="Phobius"/>
    </source>
</evidence>
<proteinExistence type="predicted"/>
<dbReference type="EMBL" id="JAAZNL010000056">
    <property type="protein sequence ID" value="NMB70401.1"/>
    <property type="molecule type" value="Genomic_DNA"/>
</dbReference>
<reference evidence="8 9" key="1">
    <citation type="journal article" date="2020" name="Biotechnol. Biofuels">
        <title>New insights from the biogas microbiome by comprehensive genome-resolved metagenomics of nearly 1600 species originating from multiple anaerobic digesters.</title>
        <authorList>
            <person name="Campanaro S."/>
            <person name="Treu L."/>
            <person name="Rodriguez-R L.M."/>
            <person name="Kovalovszki A."/>
            <person name="Ziels R.M."/>
            <person name="Maus I."/>
            <person name="Zhu X."/>
            <person name="Kougias P.G."/>
            <person name="Basile A."/>
            <person name="Luo G."/>
            <person name="Schluter A."/>
            <person name="Konstantinidis K.T."/>
            <person name="Angelidaki I."/>
        </authorList>
    </citation>
    <scope>NUCLEOTIDE SEQUENCE [LARGE SCALE GENOMIC DNA]</scope>
    <source>
        <strain evidence="8">AS27yjCOA_165</strain>
    </source>
</reference>
<feature type="transmembrane region" description="Helical" evidence="6">
    <location>
        <begin position="348"/>
        <end position="369"/>
    </location>
</feature>
<dbReference type="AlphaFoldDB" id="A0A7X9HHH8"/>
<feature type="transmembrane region" description="Helical" evidence="6">
    <location>
        <begin position="49"/>
        <end position="70"/>
    </location>
</feature>
<feature type="transmembrane region" description="Helical" evidence="6">
    <location>
        <begin position="107"/>
        <end position="130"/>
    </location>
</feature>
<feature type="transmembrane region" description="Helical" evidence="6">
    <location>
        <begin position="82"/>
        <end position="101"/>
    </location>
</feature>
<comment type="caution">
    <text evidence="8">The sequence shown here is derived from an EMBL/GenBank/DDBJ whole genome shotgun (WGS) entry which is preliminary data.</text>
</comment>
<keyword evidence="4 6" id="KW-1133">Transmembrane helix</keyword>
<dbReference type="Pfam" id="PF07690">
    <property type="entry name" value="MFS_1"/>
    <property type="match status" value="1"/>
</dbReference>
<protein>
    <submittedName>
        <fullName evidence="8">MFS transporter</fullName>
    </submittedName>
</protein>
<evidence type="ECO:0000256" key="4">
    <source>
        <dbReference type="ARBA" id="ARBA00022989"/>
    </source>
</evidence>
<feature type="transmembrane region" description="Helical" evidence="6">
    <location>
        <begin position="290"/>
        <end position="307"/>
    </location>
</feature>
<feature type="domain" description="Major facilitator superfamily (MFS) profile" evidence="7">
    <location>
        <begin position="171"/>
        <end position="415"/>
    </location>
</feature>
<evidence type="ECO:0000313" key="9">
    <source>
        <dbReference type="Proteomes" id="UP000526033"/>
    </source>
</evidence>
<feature type="transmembrane region" description="Helical" evidence="6">
    <location>
        <begin position="381"/>
        <end position="400"/>
    </location>
</feature>
<dbReference type="GO" id="GO:0005886">
    <property type="term" value="C:plasma membrane"/>
    <property type="evidence" value="ECO:0007669"/>
    <property type="project" value="UniProtKB-SubCell"/>
</dbReference>
<keyword evidence="3 6" id="KW-0812">Transmembrane</keyword>
<evidence type="ECO:0000256" key="5">
    <source>
        <dbReference type="ARBA" id="ARBA00023136"/>
    </source>
</evidence>
<dbReference type="Proteomes" id="UP000526033">
    <property type="component" value="Unassembled WGS sequence"/>
</dbReference>
<evidence type="ECO:0000256" key="3">
    <source>
        <dbReference type="ARBA" id="ARBA00022692"/>
    </source>
</evidence>
<feature type="transmembrane region" description="Helical" evidence="6">
    <location>
        <begin position="171"/>
        <end position="190"/>
    </location>
</feature>
<dbReference type="InterPro" id="IPR011701">
    <property type="entry name" value="MFS"/>
</dbReference>
<feature type="transmembrane region" description="Helical" evidence="6">
    <location>
        <begin position="217"/>
        <end position="238"/>
    </location>
</feature>